<keyword evidence="1" id="KW-0732">Signal</keyword>
<dbReference type="InterPro" id="IPR013783">
    <property type="entry name" value="Ig-like_fold"/>
</dbReference>
<dbReference type="OrthoDB" id="826619at2"/>
<dbReference type="Proteomes" id="UP000184432">
    <property type="component" value="Unassembled WGS sequence"/>
</dbReference>
<evidence type="ECO:0000313" key="3">
    <source>
        <dbReference type="Proteomes" id="UP000184432"/>
    </source>
</evidence>
<protein>
    <recommendedName>
        <fullName evidence="4">DUF1573 domain-containing protein</fullName>
    </recommendedName>
</protein>
<dbReference type="PANTHER" id="PTHR37833:SF1">
    <property type="entry name" value="SIGNAL PEPTIDE PROTEIN"/>
    <property type="match status" value="1"/>
</dbReference>
<dbReference type="EMBL" id="FQYP01000008">
    <property type="protein sequence ID" value="SHJ36605.1"/>
    <property type="molecule type" value="Genomic_DNA"/>
</dbReference>
<dbReference type="PANTHER" id="PTHR37833">
    <property type="entry name" value="LIPOPROTEIN-RELATED"/>
    <property type="match status" value="1"/>
</dbReference>
<dbReference type="PROSITE" id="PS51257">
    <property type="entry name" value="PROKAR_LIPOPROTEIN"/>
    <property type="match status" value="1"/>
</dbReference>
<name>A0A1M6IQB2_9FLAO</name>
<sequence>MKKLMLPTMLALFLIFTTSCKDKATDKIQAENLEIAANNSLKIADLPVMTFSKVSHDFGTINEGEIVKHPFTFTNTGNAPLVIISAKGSCGCTVSDWPKEPIAPGAVGTLLVTFNSNGKPNLQTKQVTITANTEKGKETLKIKAMVTPKHKSGR</sequence>
<dbReference type="Pfam" id="PF07610">
    <property type="entry name" value="DUF1573"/>
    <property type="match status" value="1"/>
</dbReference>
<feature type="chain" id="PRO_5012657967" description="DUF1573 domain-containing protein" evidence="1">
    <location>
        <begin position="25"/>
        <end position="154"/>
    </location>
</feature>
<gene>
    <name evidence="2" type="ORF">SAMN04488508_1088</name>
</gene>
<dbReference type="InterPro" id="IPR011467">
    <property type="entry name" value="DUF1573"/>
</dbReference>
<feature type="signal peptide" evidence="1">
    <location>
        <begin position="1"/>
        <end position="24"/>
    </location>
</feature>
<dbReference type="RefSeq" id="WP_073318725.1">
    <property type="nucleotide sequence ID" value="NZ_FQYP01000008.1"/>
</dbReference>
<proteinExistence type="predicted"/>
<evidence type="ECO:0008006" key="4">
    <source>
        <dbReference type="Google" id="ProtNLM"/>
    </source>
</evidence>
<dbReference type="Gene3D" id="2.60.40.10">
    <property type="entry name" value="Immunoglobulins"/>
    <property type="match status" value="1"/>
</dbReference>
<keyword evidence="3" id="KW-1185">Reference proteome</keyword>
<evidence type="ECO:0000256" key="1">
    <source>
        <dbReference type="SAM" id="SignalP"/>
    </source>
</evidence>
<dbReference type="AlphaFoldDB" id="A0A1M6IQB2"/>
<evidence type="ECO:0000313" key="2">
    <source>
        <dbReference type="EMBL" id="SHJ36605.1"/>
    </source>
</evidence>
<organism evidence="2 3">
    <name type="scientific">Aquimarina spongiae</name>
    <dbReference type="NCBI Taxonomy" id="570521"/>
    <lineage>
        <taxon>Bacteria</taxon>
        <taxon>Pseudomonadati</taxon>
        <taxon>Bacteroidota</taxon>
        <taxon>Flavobacteriia</taxon>
        <taxon>Flavobacteriales</taxon>
        <taxon>Flavobacteriaceae</taxon>
        <taxon>Aquimarina</taxon>
    </lineage>
</organism>
<dbReference type="STRING" id="570521.SAMN04488508_1088"/>
<reference evidence="3" key="1">
    <citation type="submission" date="2016-11" db="EMBL/GenBank/DDBJ databases">
        <authorList>
            <person name="Varghese N."/>
            <person name="Submissions S."/>
        </authorList>
    </citation>
    <scope>NUCLEOTIDE SEQUENCE [LARGE SCALE GENOMIC DNA]</scope>
    <source>
        <strain evidence="3">DSM 22623</strain>
    </source>
</reference>
<accession>A0A1M6IQB2</accession>